<feature type="transmembrane region" description="Helical" evidence="1">
    <location>
        <begin position="77"/>
        <end position="96"/>
    </location>
</feature>
<dbReference type="RefSeq" id="WP_210808060.1">
    <property type="nucleotide sequence ID" value="NZ_JAGQDG010000003.1"/>
</dbReference>
<dbReference type="EMBL" id="JAGQDG010000003">
    <property type="protein sequence ID" value="MBQ0935252.1"/>
    <property type="molecule type" value="Genomic_DNA"/>
</dbReference>
<evidence type="ECO:0000313" key="3">
    <source>
        <dbReference type="Proteomes" id="UP000672097"/>
    </source>
</evidence>
<keyword evidence="1" id="KW-0472">Membrane</keyword>
<keyword evidence="1" id="KW-1133">Transmembrane helix</keyword>
<organism evidence="2 3">
    <name type="scientific">Ideonella paludis</name>
    <dbReference type="NCBI Taxonomy" id="1233411"/>
    <lineage>
        <taxon>Bacteria</taxon>
        <taxon>Pseudomonadati</taxon>
        <taxon>Pseudomonadota</taxon>
        <taxon>Betaproteobacteria</taxon>
        <taxon>Burkholderiales</taxon>
        <taxon>Sphaerotilaceae</taxon>
        <taxon>Ideonella</taxon>
    </lineage>
</organism>
<evidence type="ECO:0000313" key="2">
    <source>
        <dbReference type="EMBL" id="MBQ0935252.1"/>
    </source>
</evidence>
<feature type="transmembrane region" description="Helical" evidence="1">
    <location>
        <begin position="102"/>
        <end position="119"/>
    </location>
</feature>
<keyword evidence="3" id="KW-1185">Reference proteome</keyword>
<gene>
    <name evidence="2" type="ORF">KAK11_07935</name>
</gene>
<accession>A0ABS5DVS9</accession>
<comment type="caution">
    <text evidence="2">The sequence shown here is derived from an EMBL/GenBank/DDBJ whole genome shotgun (WGS) entry which is preliminary data.</text>
</comment>
<name>A0ABS5DVS9_9BURK</name>
<sequence length="149" mass="16458">MRFCVVEDKLVGRFSTAGRIAFGGVESAHQNFKPNRLIRSDAVIRPGSYALVAYRTDIPDEVVTQAIEVASTCRERWLDRAPLIVTLASLGLAFVFAIRQNFLAAAVVLVARYLSVWAIKRIPGQAALAARREEAQSNLPSIVIEMRCI</sequence>
<reference evidence="2 3" key="1">
    <citation type="submission" date="2021-04" db="EMBL/GenBank/DDBJ databases">
        <title>The genome sequence of type strain Ideonella paludis KCTC 32238.</title>
        <authorList>
            <person name="Liu Y."/>
        </authorList>
    </citation>
    <scope>NUCLEOTIDE SEQUENCE [LARGE SCALE GENOMIC DNA]</scope>
    <source>
        <strain evidence="2 3">KCTC 32238</strain>
    </source>
</reference>
<evidence type="ECO:0000256" key="1">
    <source>
        <dbReference type="SAM" id="Phobius"/>
    </source>
</evidence>
<protein>
    <submittedName>
        <fullName evidence="2">Uncharacterized protein</fullName>
    </submittedName>
</protein>
<dbReference type="Proteomes" id="UP000672097">
    <property type="component" value="Unassembled WGS sequence"/>
</dbReference>
<keyword evidence="1" id="KW-0812">Transmembrane</keyword>
<proteinExistence type="predicted"/>